<sequence>MFCAILLAAMGGVGVAAQSSTIPQESSIASAPTSLPVTKHIHIPAGAVAGIVVGVLLIVIASYFCCCHRGCRAGAGAQGGRVKRYLESGNDTMHMEAKDVDKDGKSTRRGSFEKSESGHGSETKTEEIVGGRDQEEQFDERSTSKGPPPCYEEV</sequence>
<gene>
    <name evidence="4" type="ORF">FB45DRAFT_1112761</name>
</gene>
<feature type="signal peptide" evidence="3">
    <location>
        <begin position="1"/>
        <end position="17"/>
    </location>
</feature>
<reference evidence="4" key="1">
    <citation type="submission" date="2023-03" db="EMBL/GenBank/DDBJ databases">
        <title>Massive genome expansion in bonnet fungi (Mycena s.s.) driven by repeated elements and novel gene families across ecological guilds.</title>
        <authorList>
            <consortium name="Lawrence Berkeley National Laboratory"/>
            <person name="Harder C.B."/>
            <person name="Miyauchi S."/>
            <person name="Viragh M."/>
            <person name="Kuo A."/>
            <person name="Thoen E."/>
            <person name="Andreopoulos B."/>
            <person name="Lu D."/>
            <person name="Skrede I."/>
            <person name="Drula E."/>
            <person name="Henrissat B."/>
            <person name="Morin E."/>
            <person name="Kohler A."/>
            <person name="Barry K."/>
            <person name="LaButti K."/>
            <person name="Morin E."/>
            <person name="Salamov A."/>
            <person name="Lipzen A."/>
            <person name="Mereny Z."/>
            <person name="Hegedus B."/>
            <person name="Baldrian P."/>
            <person name="Stursova M."/>
            <person name="Weitz H."/>
            <person name="Taylor A."/>
            <person name="Grigoriev I.V."/>
            <person name="Nagy L.G."/>
            <person name="Martin F."/>
            <person name="Kauserud H."/>
        </authorList>
    </citation>
    <scope>NUCLEOTIDE SEQUENCE</scope>
    <source>
        <strain evidence="4">9284</strain>
    </source>
</reference>
<dbReference type="AlphaFoldDB" id="A0AAD7B7P8"/>
<feature type="transmembrane region" description="Helical" evidence="2">
    <location>
        <begin position="41"/>
        <end position="64"/>
    </location>
</feature>
<evidence type="ECO:0000313" key="4">
    <source>
        <dbReference type="EMBL" id="KAJ7613062.1"/>
    </source>
</evidence>
<keyword evidence="2" id="KW-1133">Transmembrane helix</keyword>
<comment type="caution">
    <text evidence="4">The sequence shown here is derived from an EMBL/GenBank/DDBJ whole genome shotgun (WGS) entry which is preliminary data.</text>
</comment>
<accession>A0AAD7B7P8</accession>
<evidence type="ECO:0000256" key="1">
    <source>
        <dbReference type="SAM" id="MobiDB-lite"/>
    </source>
</evidence>
<feature type="compositionally biased region" description="Basic and acidic residues" evidence="1">
    <location>
        <begin position="93"/>
        <end position="143"/>
    </location>
</feature>
<organism evidence="4 5">
    <name type="scientific">Roridomyces roridus</name>
    <dbReference type="NCBI Taxonomy" id="1738132"/>
    <lineage>
        <taxon>Eukaryota</taxon>
        <taxon>Fungi</taxon>
        <taxon>Dikarya</taxon>
        <taxon>Basidiomycota</taxon>
        <taxon>Agaricomycotina</taxon>
        <taxon>Agaricomycetes</taxon>
        <taxon>Agaricomycetidae</taxon>
        <taxon>Agaricales</taxon>
        <taxon>Marasmiineae</taxon>
        <taxon>Mycenaceae</taxon>
        <taxon>Roridomyces</taxon>
    </lineage>
</organism>
<feature type="region of interest" description="Disordered" evidence="1">
    <location>
        <begin position="87"/>
        <end position="154"/>
    </location>
</feature>
<keyword evidence="5" id="KW-1185">Reference proteome</keyword>
<protein>
    <submittedName>
        <fullName evidence="4">Uncharacterized protein</fullName>
    </submittedName>
</protein>
<evidence type="ECO:0000313" key="5">
    <source>
        <dbReference type="Proteomes" id="UP001221142"/>
    </source>
</evidence>
<keyword evidence="2" id="KW-0812">Transmembrane</keyword>
<feature type="chain" id="PRO_5042004968" evidence="3">
    <location>
        <begin position="18"/>
        <end position="154"/>
    </location>
</feature>
<dbReference type="Proteomes" id="UP001221142">
    <property type="component" value="Unassembled WGS sequence"/>
</dbReference>
<proteinExistence type="predicted"/>
<keyword evidence="2" id="KW-0472">Membrane</keyword>
<evidence type="ECO:0000256" key="2">
    <source>
        <dbReference type="SAM" id="Phobius"/>
    </source>
</evidence>
<evidence type="ECO:0000256" key="3">
    <source>
        <dbReference type="SAM" id="SignalP"/>
    </source>
</evidence>
<name>A0AAD7B7P8_9AGAR</name>
<dbReference type="EMBL" id="JARKIF010000029">
    <property type="protein sequence ID" value="KAJ7613062.1"/>
    <property type="molecule type" value="Genomic_DNA"/>
</dbReference>
<keyword evidence="3" id="KW-0732">Signal</keyword>